<feature type="region of interest" description="Disordered" evidence="1">
    <location>
        <begin position="104"/>
        <end position="140"/>
    </location>
</feature>
<feature type="compositionally biased region" description="Basic and acidic residues" evidence="1">
    <location>
        <begin position="124"/>
        <end position="137"/>
    </location>
</feature>
<dbReference type="AlphaFoldDB" id="A0AAV9C9Y6"/>
<protein>
    <submittedName>
        <fullName evidence="2">Uncharacterized protein</fullName>
    </submittedName>
</protein>
<proteinExistence type="predicted"/>
<organism evidence="2 3">
    <name type="scientific">Acorus calamus</name>
    <name type="common">Sweet flag</name>
    <dbReference type="NCBI Taxonomy" id="4465"/>
    <lineage>
        <taxon>Eukaryota</taxon>
        <taxon>Viridiplantae</taxon>
        <taxon>Streptophyta</taxon>
        <taxon>Embryophyta</taxon>
        <taxon>Tracheophyta</taxon>
        <taxon>Spermatophyta</taxon>
        <taxon>Magnoliopsida</taxon>
        <taxon>Liliopsida</taxon>
        <taxon>Acoraceae</taxon>
        <taxon>Acorus</taxon>
    </lineage>
</organism>
<evidence type="ECO:0000313" key="2">
    <source>
        <dbReference type="EMBL" id="KAK1285705.1"/>
    </source>
</evidence>
<dbReference type="Proteomes" id="UP001180020">
    <property type="component" value="Unassembled WGS sequence"/>
</dbReference>
<reference evidence="2" key="2">
    <citation type="submission" date="2023-06" db="EMBL/GenBank/DDBJ databases">
        <authorList>
            <person name="Ma L."/>
            <person name="Liu K.-W."/>
            <person name="Li Z."/>
            <person name="Hsiao Y.-Y."/>
            <person name="Qi Y."/>
            <person name="Fu T."/>
            <person name="Tang G."/>
            <person name="Zhang D."/>
            <person name="Sun W.-H."/>
            <person name="Liu D.-K."/>
            <person name="Li Y."/>
            <person name="Chen G.-Z."/>
            <person name="Liu X.-D."/>
            <person name="Liao X.-Y."/>
            <person name="Jiang Y.-T."/>
            <person name="Yu X."/>
            <person name="Hao Y."/>
            <person name="Huang J."/>
            <person name="Zhao X.-W."/>
            <person name="Ke S."/>
            <person name="Chen Y.-Y."/>
            <person name="Wu W.-L."/>
            <person name="Hsu J.-L."/>
            <person name="Lin Y.-F."/>
            <person name="Huang M.-D."/>
            <person name="Li C.-Y."/>
            <person name="Huang L."/>
            <person name="Wang Z.-W."/>
            <person name="Zhao X."/>
            <person name="Zhong W.-Y."/>
            <person name="Peng D.-H."/>
            <person name="Ahmad S."/>
            <person name="Lan S."/>
            <person name="Zhang J.-S."/>
            <person name="Tsai W.-C."/>
            <person name="Van De Peer Y."/>
            <person name="Liu Z.-J."/>
        </authorList>
    </citation>
    <scope>NUCLEOTIDE SEQUENCE</scope>
    <source>
        <strain evidence="2">CP</strain>
        <tissue evidence="2">Leaves</tissue>
    </source>
</reference>
<evidence type="ECO:0000256" key="1">
    <source>
        <dbReference type="SAM" id="MobiDB-lite"/>
    </source>
</evidence>
<sequence length="276" mass="31193">MHAREESQREQLQMFGDNDKKLRGDMNEVENEDLRTLDCLRGRLLAERLASKAAKENAELMKKKLMELERHVHLEIELARRAEKRLQFVLKRLESLKLCDLFSRSSSTSSSSMTASGLQKKSHQNQDLEMEGHRSCDSDGQVVEDQKMNDMSISGYTEDDNSTSSSSGSILQFPSPEGSWYSAGTAYSHNDEYQCQNEDSKCGDQPSVKEFGNEALRESSNGENELERERDDLLSEDNMLALVEKPPIINSIQDVLVSLRHAKEQLQSSVNKSVAV</sequence>
<evidence type="ECO:0000313" key="3">
    <source>
        <dbReference type="Proteomes" id="UP001180020"/>
    </source>
</evidence>
<dbReference type="PANTHER" id="PTHR33701:SF2">
    <property type="entry name" value="TRANSMEMBRANE PROTEIN"/>
    <property type="match status" value="1"/>
</dbReference>
<name>A0AAV9C9Y6_ACOCL</name>
<reference evidence="2" key="1">
    <citation type="journal article" date="2023" name="Nat. Commun.">
        <title>Diploid and tetraploid genomes of Acorus and the evolution of monocots.</title>
        <authorList>
            <person name="Ma L."/>
            <person name="Liu K.W."/>
            <person name="Li Z."/>
            <person name="Hsiao Y.Y."/>
            <person name="Qi Y."/>
            <person name="Fu T."/>
            <person name="Tang G.D."/>
            <person name="Zhang D."/>
            <person name="Sun W.H."/>
            <person name="Liu D.K."/>
            <person name="Li Y."/>
            <person name="Chen G.Z."/>
            <person name="Liu X.D."/>
            <person name="Liao X.Y."/>
            <person name="Jiang Y.T."/>
            <person name="Yu X."/>
            <person name="Hao Y."/>
            <person name="Huang J."/>
            <person name="Zhao X.W."/>
            <person name="Ke S."/>
            <person name="Chen Y.Y."/>
            <person name="Wu W.L."/>
            <person name="Hsu J.L."/>
            <person name="Lin Y.F."/>
            <person name="Huang M.D."/>
            <person name="Li C.Y."/>
            <person name="Huang L."/>
            <person name="Wang Z.W."/>
            <person name="Zhao X."/>
            <person name="Zhong W.Y."/>
            <person name="Peng D.H."/>
            <person name="Ahmad S."/>
            <person name="Lan S."/>
            <person name="Zhang J.S."/>
            <person name="Tsai W.C."/>
            <person name="Van de Peer Y."/>
            <person name="Liu Z.J."/>
        </authorList>
    </citation>
    <scope>NUCLEOTIDE SEQUENCE</scope>
    <source>
        <strain evidence="2">CP</strain>
    </source>
</reference>
<comment type="caution">
    <text evidence="2">The sequence shown here is derived from an EMBL/GenBank/DDBJ whole genome shotgun (WGS) entry which is preliminary data.</text>
</comment>
<feature type="region of interest" description="Disordered" evidence="1">
    <location>
        <begin position="1"/>
        <end position="23"/>
    </location>
</feature>
<dbReference type="EMBL" id="JAUJYO010000020">
    <property type="protein sequence ID" value="KAK1285705.1"/>
    <property type="molecule type" value="Genomic_DNA"/>
</dbReference>
<dbReference type="PANTHER" id="PTHR33701">
    <property type="entry name" value="TRANSMEMBRANE PROTEIN"/>
    <property type="match status" value="1"/>
</dbReference>
<feature type="compositionally biased region" description="Low complexity" evidence="1">
    <location>
        <begin position="104"/>
        <end position="116"/>
    </location>
</feature>
<keyword evidence="3" id="KW-1185">Reference proteome</keyword>
<gene>
    <name evidence="2" type="ORF">QJS10_CPB20g00369</name>
</gene>
<accession>A0AAV9C9Y6</accession>
<feature type="region of interest" description="Disordered" evidence="1">
    <location>
        <begin position="152"/>
        <end position="174"/>
    </location>
</feature>